<feature type="chain" id="PRO_5029728576" description="Pectinesterase inhibitor domain-containing protein" evidence="2">
    <location>
        <begin position="24"/>
        <end position="201"/>
    </location>
</feature>
<dbReference type="GO" id="GO:0004857">
    <property type="term" value="F:enzyme inhibitor activity"/>
    <property type="evidence" value="ECO:0007669"/>
    <property type="project" value="InterPro"/>
</dbReference>
<evidence type="ECO:0000256" key="2">
    <source>
        <dbReference type="SAM" id="SignalP"/>
    </source>
</evidence>
<evidence type="ECO:0000256" key="1">
    <source>
        <dbReference type="ARBA" id="ARBA00022729"/>
    </source>
</evidence>
<evidence type="ECO:0000313" key="4">
    <source>
        <dbReference type="EMBL" id="GFY84317.1"/>
    </source>
</evidence>
<dbReference type="SMART" id="SM00856">
    <property type="entry name" value="PMEI"/>
    <property type="match status" value="1"/>
</dbReference>
<dbReference type="Gene3D" id="1.20.140.40">
    <property type="entry name" value="Invertase/pectin methylesterase inhibitor family protein"/>
    <property type="match status" value="1"/>
</dbReference>
<dbReference type="PANTHER" id="PTHR31080:SF296">
    <property type="entry name" value="OS05G0360900 PROTEIN"/>
    <property type="match status" value="1"/>
</dbReference>
<dbReference type="CDD" id="cd15798">
    <property type="entry name" value="PMEI-like_3"/>
    <property type="match status" value="1"/>
</dbReference>
<evidence type="ECO:0000313" key="5">
    <source>
        <dbReference type="Proteomes" id="UP000585474"/>
    </source>
</evidence>
<comment type="caution">
    <text evidence="4">The sequence shown here is derived from an EMBL/GenBank/DDBJ whole genome shotgun (WGS) entry which is preliminary data.</text>
</comment>
<organism evidence="4 5">
    <name type="scientific">Actinidia rufa</name>
    <dbReference type="NCBI Taxonomy" id="165716"/>
    <lineage>
        <taxon>Eukaryota</taxon>
        <taxon>Viridiplantae</taxon>
        <taxon>Streptophyta</taxon>
        <taxon>Embryophyta</taxon>
        <taxon>Tracheophyta</taxon>
        <taxon>Spermatophyta</taxon>
        <taxon>Magnoliopsida</taxon>
        <taxon>eudicotyledons</taxon>
        <taxon>Gunneridae</taxon>
        <taxon>Pentapetalae</taxon>
        <taxon>asterids</taxon>
        <taxon>Ericales</taxon>
        <taxon>Actinidiaceae</taxon>
        <taxon>Actinidia</taxon>
    </lineage>
</organism>
<dbReference type="Proteomes" id="UP000585474">
    <property type="component" value="Unassembled WGS sequence"/>
</dbReference>
<feature type="domain" description="Pectinesterase inhibitor" evidence="3">
    <location>
        <begin position="27"/>
        <end position="186"/>
    </location>
</feature>
<dbReference type="AlphaFoldDB" id="A0A7J0EFA1"/>
<dbReference type="InterPro" id="IPR035513">
    <property type="entry name" value="Invertase/methylesterase_inhib"/>
</dbReference>
<name>A0A7J0EFA1_9ERIC</name>
<evidence type="ECO:0000259" key="3">
    <source>
        <dbReference type="SMART" id="SM00856"/>
    </source>
</evidence>
<dbReference type="PANTHER" id="PTHR31080">
    <property type="entry name" value="PECTINESTERASE INHIBITOR-LIKE"/>
    <property type="match status" value="1"/>
</dbReference>
<keyword evidence="5" id="KW-1185">Reference proteome</keyword>
<sequence length="201" mass="22125">MSRPTLPLLPLILSLLFIARGTAEPNDGQNFVMALCRETPFPTVCYMSLGIHADAIRQDPHELARTALTLSVAGAEATKADMLKLAHITGLKPAEYGALKDCLDQIEDSVNRLTQSAREIEQLSQAKGDEFSWHVSNVVTWTSAALAQMDTCGRGFSDRALDGKIKATVQPEVIHVWQLIRNAIELFQQFAAQKVIIIENI</sequence>
<dbReference type="EMBL" id="BJWL01000003">
    <property type="protein sequence ID" value="GFY84317.1"/>
    <property type="molecule type" value="Genomic_DNA"/>
</dbReference>
<dbReference type="Pfam" id="PF04043">
    <property type="entry name" value="PMEI"/>
    <property type="match status" value="1"/>
</dbReference>
<dbReference type="NCBIfam" id="TIGR01614">
    <property type="entry name" value="PME_inhib"/>
    <property type="match status" value="1"/>
</dbReference>
<feature type="signal peptide" evidence="2">
    <location>
        <begin position="1"/>
        <end position="23"/>
    </location>
</feature>
<keyword evidence="1 2" id="KW-0732">Signal</keyword>
<dbReference type="InterPro" id="IPR006501">
    <property type="entry name" value="Pectinesterase_inhib_dom"/>
</dbReference>
<dbReference type="SUPFAM" id="SSF101148">
    <property type="entry name" value="Plant invertase/pectin methylesterase inhibitor"/>
    <property type="match status" value="1"/>
</dbReference>
<dbReference type="OrthoDB" id="1559443at2759"/>
<gene>
    <name evidence="4" type="ORF">Acr_03g0010910</name>
</gene>
<accession>A0A7J0EFA1</accession>
<reference evidence="4 5" key="1">
    <citation type="submission" date="2019-07" db="EMBL/GenBank/DDBJ databases">
        <title>De Novo Assembly of kiwifruit Actinidia rufa.</title>
        <authorList>
            <person name="Sugita-Konishi S."/>
            <person name="Sato K."/>
            <person name="Mori E."/>
            <person name="Abe Y."/>
            <person name="Kisaki G."/>
            <person name="Hamano K."/>
            <person name="Suezawa K."/>
            <person name="Otani M."/>
            <person name="Fukuda T."/>
            <person name="Manabe T."/>
            <person name="Gomi K."/>
            <person name="Tabuchi M."/>
            <person name="Akimitsu K."/>
            <person name="Kataoka I."/>
        </authorList>
    </citation>
    <scope>NUCLEOTIDE SEQUENCE [LARGE SCALE GENOMIC DNA]</scope>
    <source>
        <strain evidence="5">cv. Fuchu</strain>
    </source>
</reference>
<proteinExistence type="predicted"/>
<dbReference type="InterPro" id="IPR051955">
    <property type="entry name" value="PME_Inhibitor"/>
</dbReference>
<protein>
    <recommendedName>
        <fullName evidence="3">Pectinesterase inhibitor domain-containing protein</fullName>
    </recommendedName>
</protein>